<proteinExistence type="predicted"/>
<sequence>MVIFLIVSYMSRRLHQTLGYYTPAFFHINVGTNASFSRFSDMDFSVYLHEYIHFIQDTTTIYGLNNMFVYSEYLRFAIDQVYSSKNKRFDIPILPTDDNKENVYLNMKIQNLTNGDSSEIRKVKAIISINIESEPTGVIGSSVDSIESVFVECIDDKDNDYFLSFGALSIMENMAYLMEQMICTDYSRSPDYPYSFAEKIVNKIYPEFGMDRLNVLALCDLSLQCSNPGKVFVQYLQEMLSKGWLPTSPEKLYDQIYQRKNSINNSGEITLEQNFIELSNIVKQQTQGYFNDPKFFTDIRNWIEQLLHTAVNLRFKDRYFILNIARGGNVKTNKAFEQLFKEIGTPLISNNTGECTLLYPNQPEGVELGYFSAIGQIVSLFESGNCKCALHPICVKHGNDVDKRCQSAPWERCNDMRLCPVALLWRHWKLKDYAPII</sequence>
<accession>A0A0P0GLC9</accession>
<evidence type="ECO:0000313" key="2">
    <source>
        <dbReference type="Proteomes" id="UP000061809"/>
    </source>
</evidence>
<gene>
    <name evidence="1" type="ORF">BcellWH2_00645</name>
</gene>
<name>A0A0P0GLC9_9BACE</name>
<reference evidence="1 2" key="1">
    <citation type="journal article" date="2015" name="Science">
        <title>Genetic determinants of in vivo fitness and diet responsiveness in multiple human gut Bacteroides.</title>
        <authorList>
            <person name="Wu M."/>
            <person name="McNulty N.P."/>
            <person name="Rodionov D.A."/>
            <person name="Khoroshkin M.S."/>
            <person name="Griffin N.W."/>
            <person name="Cheng J."/>
            <person name="Latreille P."/>
            <person name="Kerstetter R.A."/>
            <person name="Terrapon N."/>
            <person name="Henrissat B."/>
            <person name="Osterman A.L."/>
            <person name="Gordon J.I."/>
        </authorList>
    </citation>
    <scope>NUCLEOTIDE SEQUENCE [LARGE SCALE GENOMIC DNA]</scope>
    <source>
        <strain evidence="1 2">WH2</strain>
    </source>
</reference>
<dbReference type="KEGG" id="bcel:BcellWH2_00645"/>
<dbReference type="PATRIC" id="fig|246787.4.peg.670"/>
<dbReference type="AlphaFoldDB" id="A0A0P0GLC9"/>
<evidence type="ECO:0000313" key="1">
    <source>
        <dbReference type="EMBL" id="ALJ57912.1"/>
    </source>
</evidence>
<dbReference type="Proteomes" id="UP000061809">
    <property type="component" value="Chromosome"/>
</dbReference>
<dbReference type="EMBL" id="CP012801">
    <property type="protein sequence ID" value="ALJ57912.1"/>
    <property type="molecule type" value="Genomic_DNA"/>
</dbReference>
<protein>
    <submittedName>
        <fullName evidence="1">Uncharacterized protein</fullName>
    </submittedName>
</protein>
<organism evidence="1 2">
    <name type="scientific">Bacteroides cellulosilyticus</name>
    <dbReference type="NCBI Taxonomy" id="246787"/>
    <lineage>
        <taxon>Bacteria</taxon>
        <taxon>Pseudomonadati</taxon>
        <taxon>Bacteroidota</taxon>
        <taxon>Bacteroidia</taxon>
        <taxon>Bacteroidales</taxon>
        <taxon>Bacteroidaceae</taxon>
        <taxon>Bacteroides</taxon>
    </lineage>
</organism>